<keyword evidence="3" id="KW-1185">Reference proteome</keyword>
<dbReference type="PANTHER" id="PTHR31672">
    <property type="entry name" value="BNACNNG10540D PROTEIN"/>
    <property type="match status" value="1"/>
</dbReference>
<name>A0A067LCI1_JATCU</name>
<dbReference type="InterPro" id="IPR017451">
    <property type="entry name" value="F-box-assoc_interact_dom"/>
</dbReference>
<dbReference type="InterPro" id="IPR006527">
    <property type="entry name" value="F-box-assoc_dom_typ1"/>
</dbReference>
<dbReference type="Pfam" id="PF07734">
    <property type="entry name" value="FBA_1"/>
    <property type="match status" value="1"/>
</dbReference>
<sequence>MSLLPEIIFDIFLRLPAHLNRSIETNSHKKLVLDGHAPTFPQLYALDFDDGLKQPVELDDPLKHSHGWFGYHISGSCSGLLLLLGENTLKTVKLGLWNPFTKRYKILTDPAVSIIWSSNYRRCDSFGLGYDDTSNDYRVVRILQEMQREVWIYSLRSNSWRKLDVWCELSQGDMGVFVNGVLYFHGKNLETIVAFDIATETFCTIPLPECYIPQGKHMKDSKQYQVISFDHSSTICWESLVSLGDDAIPVD</sequence>
<evidence type="ECO:0000259" key="1">
    <source>
        <dbReference type="Pfam" id="PF07734"/>
    </source>
</evidence>
<dbReference type="OrthoDB" id="852004at2759"/>
<dbReference type="Proteomes" id="UP000027138">
    <property type="component" value="Unassembled WGS sequence"/>
</dbReference>
<dbReference type="InterPro" id="IPR050796">
    <property type="entry name" value="SCF_F-box_component"/>
</dbReference>
<evidence type="ECO:0000313" key="3">
    <source>
        <dbReference type="Proteomes" id="UP000027138"/>
    </source>
</evidence>
<protein>
    <recommendedName>
        <fullName evidence="1">F-box associated beta-propeller type 1 domain-containing protein</fullName>
    </recommendedName>
</protein>
<dbReference type="NCBIfam" id="TIGR01640">
    <property type="entry name" value="F_box_assoc_1"/>
    <property type="match status" value="1"/>
</dbReference>
<feature type="domain" description="F-box associated beta-propeller type 1" evidence="1">
    <location>
        <begin position="73"/>
        <end position="208"/>
    </location>
</feature>
<dbReference type="AlphaFoldDB" id="A0A067LCI1"/>
<organism evidence="2 3">
    <name type="scientific">Jatropha curcas</name>
    <name type="common">Barbados nut</name>
    <dbReference type="NCBI Taxonomy" id="180498"/>
    <lineage>
        <taxon>Eukaryota</taxon>
        <taxon>Viridiplantae</taxon>
        <taxon>Streptophyta</taxon>
        <taxon>Embryophyta</taxon>
        <taxon>Tracheophyta</taxon>
        <taxon>Spermatophyta</taxon>
        <taxon>Magnoliopsida</taxon>
        <taxon>eudicotyledons</taxon>
        <taxon>Gunneridae</taxon>
        <taxon>Pentapetalae</taxon>
        <taxon>rosids</taxon>
        <taxon>fabids</taxon>
        <taxon>Malpighiales</taxon>
        <taxon>Euphorbiaceae</taxon>
        <taxon>Crotonoideae</taxon>
        <taxon>Jatropheae</taxon>
        <taxon>Jatropha</taxon>
    </lineage>
</organism>
<dbReference type="SUPFAM" id="SSF50965">
    <property type="entry name" value="Galactose oxidase, central domain"/>
    <property type="match status" value="1"/>
</dbReference>
<accession>A0A067LCI1</accession>
<reference evidence="2 3" key="1">
    <citation type="journal article" date="2014" name="PLoS ONE">
        <title>Global Analysis of Gene Expression Profiles in Physic Nut (Jatropha curcas L.) Seedlings Exposed to Salt Stress.</title>
        <authorList>
            <person name="Zhang L."/>
            <person name="Zhang C."/>
            <person name="Wu P."/>
            <person name="Chen Y."/>
            <person name="Li M."/>
            <person name="Jiang H."/>
            <person name="Wu G."/>
        </authorList>
    </citation>
    <scope>NUCLEOTIDE SEQUENCE [LARGE SCALE GENOMIC DNA]</scope>
    <source>
        <strain evidence="3">cv. GZQX0401</strain>
        <tissue evidence="2">Young leaves</tissue>
    </source>
</reference>
<dbReference type="InterPro" id="IPR011043">
    <property type="entry name" value="Gal_Oxase/kelch_b-propeller"/>
</dbReference>
<dbReference type="EMBL" id="KK914309">
    <property type="protein sequence ID" value="KDP42190.1"/>
    <property type="molecule type" value="Genomic_DNA"/>
</dbReference>
<proteinExistence type="predicted"/>
<evidence type="ECO:0000313" key="2">
    <source>
        <dbReference type="EMBL" id="KDP42190.1"/>
    </source>
</evidence>
<gene>
    <name evidence="2" type="ORF">JCGZ_02920</name>
</gene>
<dbReference type="PANTHER" id="PTHR31672:SF13">
    <property type="entry name" value="F-BOX PROTEIN CPR30-LIKE"/>
    <property type="match status" value="1"/>
</dbReference>